<dbReference type="SUPFAM" id="SSF57501">
    <property type="entry name" value="Cystine-knot cytokines"/>
    <property type="match status" value="1"/>
</dbReference>
<evidence type="ECO:0000256" key="3">
    <source>
        <dbReference type="ARBA" id="ARBA00022514"/>
    </source>
</evidence>
<gene>
    <name evidence="8" type="ORF">R3I93_010811</name>
</gene>
<dbReference type="PRINTS" id="PR01932">
    <property type="entry name" value="INTRLEUKIN17"/>
</dbReference>
<organism evidence="8 9">
    <name type="scientific">Phoxinus phoxinus</name>
    <name type="common">Eurasian minnow</name>
    <dbReference type="NCBI Taxonomy" id="58324"/>
    <lineage>
        <taxon>Eukaryota</taxon>
        <taxon>Metazoa</taxon>
        <taxon>Chordata</taxon>
        <taxon>Craniata</taxon>
        <taxon>Vertebrata</taxon>
        <taxon>Euteleostomi</taxon>
        <taxon>Actinopterygii</taxon>
        <taxon>Neopterygii</taxon>
        <taxon>Teleostei</taxon>
        <taxon>Ostariophysi</taxon>
        <taxon>Cypriniformes</taxon>
        <taxon>Leuciscidae</taxon>
        <taxon>Phoxininae</taxon>
        <taxon>Phoxinus</taxon>
    </lineage>
</organism>
<comment type="subcellular location">
    <subcellularLocation>
        <location evidence="1">Secreted</location>
    </subcellularLocation>
</comment>
<reference evidence="8 9" key="1">
    <citation type="submission" date="2024-02" db="EMBL/GenBank/DDBJ databases">
        <title>Chromosome-level genome assembly of the Eurasian Minnow (Phoxinus phoxinus).</title>
        <authorList>
            <person name="Oriowo T.O."/>
            <person name="Martin S."/>
            <person name="Stange M."/>
            <person name="Chrysostomakis Y."/>
            <person name="Brown T."/>
            <person name="Winkler S."/>
            <person name="Kukowka S."/>
            <person name="Myers E.W."/>
            <person name="Bohne A."/>
        </authorList>
    </citation>
    <scope>NUCLEOTIDE SEQUENCE [LARGE SCALE GENOMIC DNA]</scope>
    <source>
        <strain evidence="8">ZFMK-TIS-60720</strain>
        <tissue evidence="8">Whole Organism</tissue>
    </source>
</reference>
<evidence type="ECO:0000256" key="1">
    <source>
        <dbReference type="ARBA" id="ARBA00004613"/>
    </source>
</evidence>
<evidence type="ECO:0000256" key="5">
    <source>
        <dbReference type="ARBA" id="ARBA00022729"/>
    </source>
</evidence>
<dbReference type="GO" id="GO:0006954">
    <property type="term" value="P:inflammatory response"/>
    <property type="evidence" value="ECO:0007669"/>
    <property type="project" value="InterPro"/>
</dbReference>
<dbReference type="GO" id="GO:0005615">
    <property type="term" value="C:extracellular space"/>
    <property type="evidence" value="ECO:0007669"/>
    <property type="project" value="UniProtKB-KW"/>
</dbReference>
<evidence type="ECO:0000313" key="8">
    <source>
        <dbReference type="EMBL" id="KAK7152706.1"/>
    </source>
</evidence>
<evidence type="ECO:0000256" key="2">
    <source>
        <dbReference type="ARBA" id="ARBA00007236"/>
    </source>
</evidence>
<proteinExistence type="inferred from homology"/>
<comment type="similarity">
    <text evidence="2">Belongs to the IL-17 family.</text>
</comment>
<feature type="signal peptide" evidence="7">
    <location>
        <begin position="1"/>
        <end position="27"/>
    </location>
</feature>
<evidence type="ECO:0000256" key="6">
    <source>
        <dbReference type="SAM" id="MobiDB-lite"/>
    </source>
</evidence>
<dbReference type="Pfam" id="PF06083">
    <property type="entry name" value="IL17"/>
    <property type="match status" value="1"/>
</dbReference>
<dbReference type="InterPro" id="IPR010345">
    <property type="entry name" value="IL-17_fam"/>
</dbReference>
<dbReference type="AlphaFoldDB" id="A0AAN9CYS9"/>
<evidence type="ECO:0000256" key="7">
    <source>
        <dbReference type="SAM" id="SignalP"/>
    </source>
</evidence>
<dbReference type="Proteomes" id="UP001364617">
    <property type="component" value="Unassembled WGS sequence"/>
</dbReference>
<keyword evidence="9" id="KW-1185">Reference proteome</keyword>
<dbReference type="InterPro" id="IPR029034">
    <property type="entry name" value="Cystine-knot_cytokine"/>
</dbReference>
<feature type="chain" id="PRO_5042882779" description="Interleukin-17F" evidence="7">
    <location>
        <begin position="28"/>
        <end position="163"/>
    </location>
</feature>
<dbReference type="GO" id="GO:0005125">
    <property type="term" value="F:cytokine activity"/>
    <property type="evidence" value="ECO:0007669"/>
    <property type="project" value="UniProtKB-KW"/>
</dbReference>
<keyword evidence="5 7" id="KW-0732">Signal</keyword>
<keyword evidence="3" id="KW-0202">Cytokine</keyword>
<protein>
    <recommendedName>
        <fullName evidence="10">Interleukin-17F</fullName>
    </recommendedName>
</protein>
<dbReference type="Gene3D" id="2.10.90.10">
    <property type="entry name" value="Cystine-knot cytokines"/>
    <property type="match status" value="1"/>
</dbReference>
<feature type="region of interest" description="Disordered" evidence="6">
    <location>
        <begin position="30"/>
        <end position="52"/>
    </location>
</feature>
<keyword evidence="4" id="KW-0964">Secreted</keyword>
<evidence type="ECO:0000313" key="9">
    <source>
        <dbReference type="Proteomes" id="UP001364617"/>
    </source>
</evidence>
<dbReference type="InterPro" id="IPR020440">
    <property type="entry name" value="IL-17_chr"/>
</dbReference>
<sequence>MSSALNIQFLMVACLMGIILISFGAEGAPSKNPPKKGNGQHRSSEESDPSSSSYRLILDSEFKAAKQIQPINNDSISPWTYTFTYDENLYPSSIAEAKCSLTGCLIETKSGWIEVQDYQSKPIYTQIMVLRRIRGEKHNYSFRLEYKTIAVGCTCIRPFVEHV</sequence>
<evidence type="ECO:0000256" key="4">
    <source>
        <dbReference type="ARBA" id="ARBA00022525"/>
    </source>
</evidence>
<name>A0AAN9CYS9_9TELE</name>
<comment type="caution">
    <text evidence="8">The sequence shown here is derived from an EMBL/GenBank/DDBJ whole genome shotgun (WGS) entry which is preliminary data.</text>
</comment>
<accession>A0AAN9CYS9</accession>
<dbReference type="EMBL" id="JAYKXH010000011">
    <property type="protein sequence ID" value="KAK7152706.1"/>
    <property type="molecule type" value="Genomic_DNA"/>
</dbReference>
<evidence type="ECO:0008006" key="10">
    <source>
        <dbReference type="Google" id="ProtNLM"/>
    </source>
</evidence>